<dbReference type="AlphaFoldDB" id="A0A1G7F158"/>
<organism evidence="1 2">
    <name type="scientific">Terriglobus roseus</name>
    <dbReference type="NCBI Taxonomy" id="392734"/>
    <lineage>
        <taxon>Bacteria</taxon>
        <taxon>Pseudomonadati</taxon>
        <taxon>Acidobacteriota</taxon>
        <taxon>Terriglobia</taxon>
        <taxon>Terriglobales</taxon>
        <taxon>Acidobacteriaceae</taxon>
        <taxon>Terriglobus</taxon>
    </lineage>
</organism>
<evidence type="ECO:0000313" key="1">
    <source>
        <dbReference type="EMBL" id="SDE69700.1"/>
    </source>
</evidence>
<dbReference type="InterPro" id="IPR017801">
    <property type="entry name" value="DUF3738"/>
</dbReference>
<proteinExistence type="predicted"/>
<dbReference type="RefSeq" id="WP_172838096.1">
    <property type="nucleotide sequence ID" value="NZ_LT629690.1"/>
</dbReference>
<accession>A0A1G7F158</accession>
<dbReference type="NCBIfam" id="TIGR03435">
    <property type="entry name" value="Soli_TIGR03435"/>
    <property type="match status" value="1"/>
</dbReference>
<dbReference type="Proteomes" id="UP000182427">
    <property type="component" value="Chromosome I"/>
</dbReference>
<protein>
    <submittedName>
        <fullName evidence="1">Soil-associated protein, TIGR03435 family</fullName>
    </submittedName>
</protein>
<gene>
    <name evidence="1" type="ORF">SAMN05444167_0176</name>
</gene>
<name>A0A1G7F158_9BACT</name>
<reference evidence="1 2" key="1">
    <citation type="submission" date="2016-10" db="EMBL/GenBank/DDBJ databases">
        <authorList>
            <person name="de Groot N.N."/>
        </authorList>
    </citation>
    <scope>NUCLEOTIDE SEQUENCE [LARGE SCALE GENOMIC DNA]</scope>
    <source>
        <strain evidence="1 2">GAS232</strain>
    </source>
</reference>
<keyword evidence="2" id="KW-1185">Reference proteome</keyword>
<dbReference type="Pfam" id="PF12543">
    <property type="entry name" value="DUF3738"/>
    <property type="match status" value="1"/>
</dbReference>
<dbReference type="EMBL" id="LT629690">
    <property type="protein sequence ID" value="SDE69700.1"/>
    <property type="molecule type" value="Genomic_DNA"/>
</dbReference>
<evidence type="ECO:0000313" key="2">
    <source>
        <dbReference type="Proteomes" id="UP000182427"/>
    </source>
</evidence>
<sequence>MSIHVSIRSGAYGLRFVCFAAVLLVCGATYGRAQTAFDVASVRLNTGEGRSLLEATPGRFAATNISVQRLLLIAYSSQDFQMADAPSWTASEHYDVTAKASGDTTVNQMEGPMLQALLQERFGLKAHREMRVLPRYELKVAEGTSKLRRSVEGSCKPYVKDAQPDMASNGKPAVPFCGLHRTEEGPNRRLEGKGVTIADLAASLSHSYNTDLNSVVVDVTGLSGGFDMSLRWTNDTDAQPVTGLSADPSLPTALREQLGLKLERSKGEVEVLVIDHIDRPEAN</sequence>